<proteinExistence type="inferred from homology"/>
<dbReference type="Ensembl" id="ENSPRET00000029825.1">
    <property type="protein sequence ID" value="ENSPREP00000029492.1"/>
    <property type="gene ID" value="ENSPREG00000019970.1"/>
</dbReference>
<evidence type="ECO:0000256" key="1">
    <source>
        <dbReference type="ARBA" id="ARBA00022737"/>
    </source>
</evidence>
<keyword evidence="2 4" id="KW-0040">ANK repeat</keyword>
<reference evidence="7" key="2">
    <citation type="submission" date="2025-08" db="UniProtKB">
        <authorList>
            <consortium name="Ensembl"/>
        </authorList>
    </citation>
    <scope>IDENTIFICATION</scope>
    <source>
        <strain evidence="7">Guanapo</strain>
    </source>
</reference>
<keyword evidence="1" id="KW-0677">Repeat</keyword>
<dbReference type="Pfam" id="PF25877">
    <property type="entry name" value="WHD_SOWAH"/>
    <property type="match status" value="1"/>
</dbReference>
<reference evidence="7" key="3">
    <citation type="submission" date="2025-09" db="UniProtKB">
        <authorList>
            <consortium name="Ensembl"/>
        </authorList>
    </citation>
    <scope>IDENTIFICATION</scope>
    <source>
        <strain evidence="7">Guanapo</strain>
    </source>
</reference>
<sequence>MATDFTQDAVLVFLQRCGGSAKNTELLAHFLPFLRDKPDNVGNRDRFKSFVNSVATVSKIDGVSTVTLRKKYRGHVPGAGSGRDSAEPGPVGASLSPAVSVAPPGDTERNPALPAAGIVVEESGTRLKYRGNPSPEPQVPKSPELRRGQKISFQNPVPESPKGQQSPPQDPEPSAVPLDALEHHWMVKAAAGAWPDVYALFRADSSLLNRQDFISGFTVLHWIAKHGDHRVINTLRYGMEQKGLSFDVNAKSTARQTPLHIAAIHGHKNIIRLLVKKFGADVKLRDAAGKKAWQYLSDRAPDILELLAAPPKAALTSGAENDDPGWKPPKQQQRRLRHHFSSASSGQRPQALTVAAKVSRSTSIAALLKPKSLQRF</sequence>
<reference evidence="8" key="1">
    <citation type="submission" date="2013-11" db="EMBL/GenBank/DDBJ databases">
        <title>The genomic landscape of the Guanapo guppy.</title>
        <authorList>
            <person name="Kuenstner A."/>
            <person name="Dreyer C."/>
        </authorList>
    </citation>
    <scope>NUCLEOTIDE SEQUENCE</scope>
    <source>
        <strain evidence="8">Guanapo</strain>
    </source>
</reference>
<dbReference type="Pfam" id="PF12796">
    <property type="entry name" value="Ank_2"/>
    <property type="match status" value="1"/>
</dbReference>
<feature type="repeat" description="ANK" evidence="4">
    <location>
        <begin position="254"/>
        <end position="287"/>
    </location>
</feature>
<evidence type="ECO:0000313" key="8">
    <source>
        <dbReference type="Proteomes" id="UP000242638"/>
    </source>
</evidence>
<feature type="compositionally biased region" description="Polar residues" evidence="5">
    <location>
        <begin position="341"/>
        <end position="350"/>
    </location>
</feature>
<dbReference type="InterPro" id="IPR036770">
    <property type="entry name" value="Ankyrin_rpt-contain_sf"/>
</dbReference>
<dbReference type="Bgee" id="ENSPREG00000019970">
    <property type="expression patterns" value="Expressed in caudal fin and 1 other cell type or tissue"/>
</dbReference>
<organism evidence="7 8">
    <name type="scientific">Poecilia reticulata</name>
    <name type="common">Guppy</name>
    <name type="synonym">Acanthophacelus reticulatus</name>
    <dbReference type="NCBI Taxonomy" id="8081"/>
    <lineage>
        <taxon>Eukaryota</taxon>
        <taxon>Metazoa</taxon>
        <taxon>Chordata</taxon>
        <taxon>Craniata</taxon>
        <taxon>Vertebrata</taxon>
        <taxon>Euteleostomi</taxon>
        <taxon>Actinopterygii</taxon>
        <taxon>Neopterygii</taxon>
        <taxon>Teleostei</taxon>
        <taxon>Neoteleostei</taxon>
        <taxon>Acanthomorphata</taxon>
        <taxon>Ovalentaria</taxon>
        <taxon>Atherinomorphae</taxon>
        <taxon>Cyprinodontiformes</taxon>
        <taxon>Poeciliidae</taxon>
        <taxon>Poeciliinae</taxon>
        <taxon>Poecilia</taxon>
    </lineage>
</organism>
<feature type="region of interest" description="Disordered" evidence="5">
    <location>
        <begin position="315"/>
        <end position="352"/>
    </location>
</feature>
<dbReference type="PANTHER" id="PTHR14491">
    <property type="entry name" value="SOSONDOWAH, ISOFORM G"/>
    <property type="match status" value="1"/>
</dbReference>
<dbReference type="AlphaFoldDB" id="A0A3P9Q5P9"/>
<dbReference type="PANTHER" id="PTHR14491:SF3">
    <property type="entry name" value="ANKYRIN REPEAT DOMAIN-CONTAINING PROTEIN SOWAHB"/>
    <property type="match status" value="1"/>
</dbReference>
<dbReference type="Gene3D" id="1.25.40.20">
    <property type="entry name" value="Ankyrin repeat-containing domain"/>
    <property type="match status" value="1"/>
</dbReference>
<protein>
    <recommendedName>
        <fullName evidence="6">SOWAHA-C winged helix-turn-helix domain-containing protein</fullName>
    </recommendedName>
</protein>
<dbReference type="InterPro" id="IPR002110">
    <property type="entry name" value="Ankyrin_rpt"/>
</dbReference>
<keyword evidence="8" id="KW-1185">Reference proteome</keyword>
<dbReference type="GeneTree" id="ENSGT00950000183003"/>
<evidence type="ECO:0000313" key="7">
    <source>
        <dbReference type="Ensembl" id="ENSPREP00000029492.1"/>
    </source>
</evidence>
<dbReference type="OMA" id="EPEEHDW"/>
<dbReference type="PROSITE" id="PS50297">
    <property type="entry name" value="ANK_REP_REGION"/>
    <property type="match status" value="1"/>
</dbReference>
<dbReference type="SUPFAM" id="SSF48403">
    <property type="entry name" value="Ankyrin repeat"/>
    <property type="match status" value="1"/>
</dbReference>
<evidence type="ECO:0000256" key="4">
    <source>
        <dbReference type="PROSITE-ProRule" id="PRU00023"/>
    </source>
</evidence>
<feature type="domain" description="SOWAHA-C winged helix-turn-helix" evidence="6">
    <location>
        <begin position="4"/>
        <end position="85"/>
    </location>
</feature>
<comment type="similarity">
    <text evidence="3">Belongs to the SOWAH family.</text>
</comment>
<evidence type="ECO:0000259" key="6">
    <source>
        <dbReference type="Pfam" id="PF25877"/>
    </source>
</evidence>
<dbReference type="PROSITE" id="PS50088">
    <property type="entry name" value="ANK_REPEAT"/>
    <property type="match status" value="1"/>
</dbReference>
<accession>A0A3P9Q5P9</accession>
<feature type="region of interest" description="Disordered" evidence="5">
    <location>
        <begin position="73"/>
        <end position="176"/>
    </location>
</feature>
<dbReference type="InterPro" id="IPR058889">
    <property type="entry name" value="WHD_SOWAHA-C"/>
</dbReference>
<dbReference type="Proteomes" id="UP000242638">
    <property type="component" value="Unassembled WGS sequence"/>
</dbReference>
<name>A0A3P9Q5P9_POERE</name>
<dbReference type="SMART" id="SM00248">
    <property type="entry name" value="ANK"/>
    <property type="match status" value="2"/>
</dbReference>
<dbReference type="STRING" id="8081.ENSPREP00000029492"/>
<feature type="compositionally biased region" description="Polar residues" evidence="5">
    <location>
        <begin position="151"/>
        <end position="167"/>
    </location>
</feature>
<evidence type="ECO:0000256" key="5">
    <source>
        <dbReference type="SAM" id="MobiDB-lite"/>
    </source>
</evidence>
<evidence type="ECO:0000256" key="3">
    <source>
        <dbReference type="ARBA" id="ARBA00038122"/>
    </source>
</evidence>
<evidence type="ECO:0000256" key="2">
    <source>
        <dbReference type="ARBA" id="ARBA00023043"/>
    </source>
</evidence>